<sequence length="433" mass="48147">MNKRVKFFISVILIFAIFVSSFIIPASSFETTVETSTSDLLLVNLDTDTVVFSQKPDTNWYAGSLAELMTFLLSNEMIPDLNAATFNVDQTFINALPYSDGCLDKFVGQTLTAKDLTAIMLLTSGSDAAYALADLSANNDREAFVAAMNARVTALGMKSTAYVSPGFNNTSAQHTTCRDTYLLYQEVRKNDFFRAVMKNKVYTPAGLDEDYTVTAEASILNENSPYYFRYTNDAMYSFTEDTYEELVATTTYRGKTYLFVGLLGLHQSERNVYADARKLTSWAYLNLSDHKIFNEEDVLSDVTVTADWGDYQVGLHPYNSAFKTLPNSYDEAKLTYQFDIPKTIKTPFLAGQTLGSAKLYYDGEEIENIALSADTDEGLGMLSDFGRFTGYVYRRMTPHREVLAKEFPTEPAVPAVPSSETPAASNAGTAMEE</sequence>
<keyword evidence="4 16" id="KW-0121">Carboxypeptidase</keyword>
<evidence type="ECO:0000256" key="5">
    <source>
        <dbReference type="ARBA" id="ARBA00022670"/>
    </source>
</evidence>
<dbReference type="AlphaFoldDB" id="A0A934WUQ4"/>
<comment type="caution">
    <text evidence="16">The sequence shown here is derived from an EMBL/GenBank/DDBJ whole genome shotgun (WGS) entry which is preliminary data.</text>
</comment>
<feature type="compositionally biased region" description="Polar residues" evidence="13">
    <location>
        <begin position="418"/>
        <end position="433"/>
    </location>
</feature>
<name>A0A934WUQ4_9FIRM</name>
<comment type="pathway">
    <text evidence="1">Cell wall biogenesis; peptidoglycan biosynthesis.</text>
</comment>
<evidence type="ECO:0000256" key="4">
    <source>
        <dbReference type="ARBA" id="ARBA00022645"/>
    </source>
</evidence>
<organism evidence="16 17">
    <name type="scientific">Ruminococcus difficilis</name>
    <dbReference type="NCBI Taxonomy" id="2763069"/>
    <lineage>
        <taxon>Bacteria</taxon>
        <taxon>Bacillati</taxon>
        <taxon>Bacillota</taxon>
        <taxon>Clostridia</taxon>
        <taxon>Eubacteriales</taxon>
        <taxon>Oscillospiraceae</taxon>
        <taxon>Ruminococcus</taxon>
    </lineage>
</organism>
<accession>A0A934WUQ4</accession>
<keyword evidence="8" id="KW-0133">Cell shape</keyword>
<keyword evidence="10" id="KW-0961">Cell wall biogenesis/degradation</keyword>
<evidence type="ECO:0000256" key="12">
    <source>
        <dbReference type="RuleBase" id="RU004016"/>
    </source>
</evidence>
<reference evidence="16" key="1">
    <citation type="submission" date="2021-01" db="EMBL/GenBank/DDBJ databases">
        <title>Genome public.</title>
        <authorList>
            <person name="Liu C."/>
            <person name="Sun Q."/>
        </authorList>
    </citation>
    <scope>NUCLEOTIDE SEQUENCE</scope>
    <source>
        <strain evidence="16">M6</strain>
    </source>
</reference>
<dbReference type="EC" id="3.4.16.4" evidence="3"/>
<dbReference type="SUPFAM" id="SSF56601">
    <property type="entry name" value="beta-lactamase/transpeptidase-like"/>
    <property type="match status" value="1"/>
</dbReference>
<dbReference type="PRINTS" id="PR00725">
    <property type="entry name" value="DADACBPTASE1"/>
</dbReference>
<evidence type="ECO:0000256" key="7">
    <source>
        <dbReference type="ARBA" id="ARBA00022801"/>
    </source>
</evidence>
<dbReference type="InterPro" id="IPR018044">
    <property type="entry name" value="Peptidase_S11"/>
</dbReference>
<evidence type="ECO:0000256" key="1">
    <source>
        <dbReference type="ARBA" id="ARBA00004752"/>
    </source>
</evidence>
<dbReference type="GO" id="GO:0006508">
    <property type="term" value="P:proteolysis"/>
    <property type="evidence" value="ECO:0007669"/>
    <property type="project" value="UniProtKB-KW"/>
</dbReference>
<keyword evidence="6" id="KW-0732">Signal</keyword>
<evidence type="ECO:0000256" key="3">
    <source>
        <dbReference type="ARBA" id="ARBA00012448"/>
    </source>
</evidence>
<evidence type="ECO:0000256" key="8">
    <source>
        <dbReference type="ARBA" id="ARBA00022960"/>
    </source>
</evidence>
<evidence type="ECO:0000256" key="2">
    <source>
        <dbReference type="ARBA" id="ARBA00007164"/>
    </source>
</evidence>
<dbReference type="EMBL" id="JAEQMG010000201">
    <property type="protein sequence ID" value="MBK6090349.1"/>
    <property type="molecule type" value="Genomic_DNA"/>
</dbReference>
<dbReference type="InterPro" id="IPR012907">
    <property type="entry name" value="Peptidase_S11_C"/>
</dbReference>
<evidence type="ECO:0000256" key="10">
    <source>
        <dbReference type="ARBA" id="ARBA00023316"/>
    </source>
</evidence>
<dbReference type="Proteomes" id="UP000633365">
    <property type="component" value="Unassembled WGS sequence"/>
</dbReference>
<proteinExistence type="inferred from homology"/>
<dbReference type="GO" id="GO:0008360">
    <property type="term" value="P:regulation of cell shape"/>
    <property type="evidence" value="ECO:0007669"/>
    <property type="project" value="UniProtKB-KW"/>
</dbReference>
<dbReference type="Pfam" id="PF07943">
    <property type="entry name" value="PBP5_C"/>
    <property type="match status" value="1"/>
</dbReference>
<dbReference type="InterPro" id="IPR012338">
    <property type="entry name" value="Beta-lactam/transpept-like"/>
</dbReference>
<evidence type="ECO:0000256" key="13">
    <source>
        <dbReference type="SAM" id="MobiDB-lite"/>
    </source>
</evidence>
<feature type="domain" description="Peptidase S11 D-alanyl-D-alanine carboxypeptidase A N-terminal" evidence="14">
    <location>
        <begin position="34"/>
        <end position="255"/>
    </location>
</feature>
<keyword evidence="17" id="KW-1185">Reference proteome</keyword>
<evidence type="ECO:0000313" key="16">
    <source>
        <dbReference type="EMBL" id="MBK6090349.1"/>
    </source>
</evidence>
<feature type="region of interest" description="Disordered" evidence="13">
    <location>
        <begin position="410"/>
        <end position="433"/>
    </location>
</feature>
<comment type="similarity">
    <text evidence="2 12">Belongs to the peptidase S11 family.</text>
</comment>
<gene>
    <name evidence="16" type="ORF">JKK62_17220</name>
</gene>
<dbReference type="InterPro" id="IPR037167">
    <property type="entry name" value="Peptidase_S11_C_sf"/>
</dbReference>
<keyword evidence="7" id="KW-0378">Hydrolase</keyword>
<dbReference type="Pfam" id="PF00768">
    <property type="entry name" value="Peptidase_S11"/>
    <property type="match status" value="1"/>
</dbReference>
<feature type="domain" description="Peptidase S11 D-Ala-D-Ala carboxypeptidase A C-terminal" evidence="15">
    <location>
        <begin position="290"/>
        <end position="376"/>
    </location>
</feature>
<evidence type="ECO:0000256" key="9">
    <source>
        <dbReference type="ARBA" id="ARBA00022984"/>
    </source>
</evidence>
<evidence type="ECO:0000313" key="17">
    <source>
        <dbReference type="Proteomes" id="UP000633365"/>
    </source>
</evidence>
<dbReference type="GO" id="GO:0009252">
    <property type="term" value="P:peptidoglycan biosynthetic process"/>
    <property type="evidence" value="ECO:0007669"/>
    <property type="project" value="UniProtKB-KW"/>
</dbReference>
<dbReference type="GO" id="GO:0009002">
    <property type="term" value="F:serine-type D-Ala-D-Ala carboxypeptidase activity"/>
    <property type="evidence" value="ECO:0007669"/>
    <property type="project" value="UniProtKB-EC"/>
</dbReference>
<comment type="catalytic activity">
    <reaction evidence="11">
        <text>Preferential cleavage: (Ac)2-L-Lys-D-Ala-|-D-Ala. Also transpeptidation of peptidyl-alanyl moieties that are N-acyl substituents of D-alanine.</text>
        <dbReference type="EC" id="3.4.16.4"/>
    </reaction>
</comment>
<evidence type="ECO:0000256" key="11">
    <source>
        <dbReference type="ARBA" id="ARBA00034000"/>
    </source>
</evidence>
<keyword evidence="5" id="KW-0645">Protease</keyword>
<dbReference type="GO" id="GO:0071555">
    <property type="term" value="P:cell wall organization"/>
    <property type="evidence" value="ECO:0007669"/>
    <property type="project" value="UniProtKB-KW"/>
</dbReference>
<keyword evidence="9" id="KW-0573">Peptidoglycan synthesis</keyword>
<protein>
    <recommendedName>
        <fullName evidence="3">serine-type D-Ala-D-Ala carboxypeptidase</fullName>
        <ecNumber evidence="3">3.4.16.4</ecNumber>
    </recommendedName>
</protein>
<dbReference type="Gene3D" id="3.40.710.10">
    <property type="entry name" value="DD-peptidase/beta-lactamase superfamily"/>
    <property type="match status" value="1"/>
</dbReference>
<evidence type="ECO:0000259" key="15">
    <source>
        <dbReference type="Pfam" id="PF07943"/>
    </source>
</evidence>
<evidence type="ECO:0000259" key="14">
    <source>
        <dbReference type="Pfam" id="PF00768"/>
    </source>
</evidence>
<dbReference type="Gene3D" id="2.60.410.10">
    <property type="entry name" value="D-Ala-D-Ala carboxypeptidase, C-terminal domain"/>
    <property type="match status" value="1"/>
</dbReference>
<dbReference type="InterPro" id="IPR001967">
    <property type="entry name" value="Peptidase_S11_N"/>
</dbReference>
<evidence type="ECO:0000256" key="6">
    <source>
        <dbReference type="ARBA" id="ARBA00022729"/>
    </source>
</evidence>